<accession>A0A382DAQ4</accession>
<evidence type="ECO:0000313" key="1">
    <source>
        <dbReference type="EMBL" id="SVB34737.1"/>
    </source>
</evidence>
<gene>
    <name evidence="1" type="ORF">METZ01_LOCUS187591</name>
</gene>
<name>A0A382DAQ4_9ZZZZ</name>
<reference evidence="1" key="1">
    <citation type="submission" date="2018-05" db="EMBL/GenBank/DDBJ databases">
        <authorList>
            <person name="Lanie J.A."/>
            <person name="Ng W.-L."/>
            <person name="Kazmierczak K.M."/>
            <person name="Andrzejewski T.M."/>
            <person name="Davidsen T.M."/>
            <person name="Wayne K.J."/>
            <person name="Tettelin H."/>
            <person name="Glass J.I."/>
            <person name="Rusch D."/>
            <person name="Podicherti R."/>
            <person name="Tsui H.-C.T."/>
            <person name="Winkler M.E."/>
        </authorList>
    </citation>
    <scope>NUCLEOTIDE SEQUENCE</scope>
</reference>
<dbReference type="AlphaFoldDB" id="A0A382DAQ4"/>
<proteinExistence type="predicted"/>
<dbReference type="EMBL" id="UINC01038152">
    <property type="protein sequence ID" value="SVB34737.1"/>
    <property type="molecule type" value="Genomic_DNA"/>
</dbReference>
<protein>
    <submittedName>
        <fullName evidence="1">Uncharacterized protein</fullName>
    </submittedName>
</protein>
<organism evidence="1">
    <name type="scientific">marine metagenome</name>
    <dbReference type="NCBI Taxonomy" id="408172"/>
    <lineage>
        <taxon>unclassified sequences</taxon>
        <taxon>metagenomes</taxon>
        <taxon>ecological metagenomes</taxon>
    </lineage>
</organism>
<sequence>MERNQRQRITKYDYYLGQGRYVSIKAPLYAATYGLPFQIPASLFCGVQGVGNSMWAFRHLTV</sequence>